<accession>A0A2P6RE71</accession>
<comment type="caution">
    <text evidence="2">The sequence shown here is derived from an EMBL/GenBank/DDBJ whole genome shotgun (WGS) entry which is preliminary data.</text>
</comment>
<feature type="signal peptide" evidence="1">
    <location>
        <begin position="1"/>
        <end position="17"/>
    </location>
</feature>
<sequence length="57" mass="6449">MCAIFLVLFFASTSSTAAGTYLPYESPRSPILDLQWVLILRQLLMFLGKFVHLALED</sequence>
<keyword evidence="1" id="KW-0732">Signal</keyword>
<feature type="chain" id="PRO_5015160902" evidence="1">
    <location>
        <begin position="18"/>
        <end position="57"/>
    </location>
</feature>
<evidence type="ECO:0000313" key="2">
    <source>
        <dbReference type="EMBL" id="PRQ44730.1"/>
    </source>
</evidence>
<dbReference type="Proteomes" id="UP000238479">
    <property type="component" value="Chromosome 3"/>
</dbReference>
<keyword evidence="3" id="KW-1185">Reference proteome</keyword>
<proteinExistence type="predicted"/>
<dbReference type="EMBL" id="PDCK01000041">
    <property type="protein sequence ID" value="PRQ44730.1"/>
    <property type="molecule type" value="Genomic_DNA"/>
</dbReference>
<organism evidence="2 3">
    <name type="scientific">Rosa chinensis</name>
    <name type="common">China rose</name>
    <dbReference type="NCBI Taxonomy" id="74649"/>
    <lineage>
        <taxon>Eukaryota</taxon>
        <taxon>Viridiplantae</taxon>
        <taxon>Streptophyta</taxon>
        <taxon>Embryophyta</taxon>
        <taxon>Tracheophyta</taxon>
        <taxon>Spermatophyta</taxon>
        <taxon>Magnoliopsida</taxon>
        <taxon>eudicotyledons</taxon>
        <taxon>Gunneridae</taxon>
        <taxon>Pentapetalae</taxon>
        <taxon>rosids</taxon>
        <taxon>fabids</taxon>
        <taxon>Rosales</taxon>
        <taxon>Rosaceae</taxon>
        <taxon>Rosoideae</taxon>
        <taxon>Rosoideae incertae sedis</taxon>
        <taxon>Rosa</taxon>
    </lineage>
</organism>
<dbReference type="AlphaFoldDB" id="A0A2P6RE71"/>
<reference evidence="2 3" key="1">
    <citation type="journal article" date="2018" name="Nat. Genet.">
        <title>The Rosa genome provides new insights in the design of modern roses.</title>
        <authorList>
            <person name="Bendahmane M."/>
        </authorList>
    </citation>
    <scope>NUCLEOTIDE SEQUENCE [LARGE SCALE GENOMIC DNA]</scope>
    <source>
        <strain evidence="3">cv. Old Blush</strain>
    </source>
</reference>
<gene>
    <name evidence="2" type="ORF">RchiOBHm_Chr3g0482441</name>
</gene>
<protein>
    <submittedName>
        <fullName evidence="2">Uncharacterized protein</fullName>
    </submittedName>
</protein>
<evidence type="ECO:0000256" key="1">
    <source>
        <dbReference type="SAM" id="SignalP"/>
    </source>
</evidence>
<dbReference type="Gramene" id="PRQ44730">
    <property type="protein sequence ID" value="PRQ44730"/>
    <property type="gene ID" value="RchiOBHm_Chr3g0482441"/>
</dbReference>
<name>A0A2P6RE71_ROSCH</name>
<evidence type="ECO:0000313" key="3">
    <source>
        <dbReference type="Proteomes" id="UP000238479"/>
    </source>
</evidence>